<dbReference type="Gene3D" id="3.10.450.50">
    <property type="match status" value="1"/>
</dbReference>
<dbReference type="Proteomes" id="UP001242342">
    <property type="component" value="Unassembled WGS sequence"/>
</dbReference>
<feature type="domain" description="DUF4440" evidence="1">
    <location>
        <begin position="51"/>
        <end position="161"/>
    </location>
</feature>
<protein>
    <submittedName>
        <fullName evidence="2">Nuclear transport factor 2 family protein</fullName>
    </submittedName>
</protein>
<dbReference type="RefSeq" id="WP_237270968.1">
    <property type="nucleotide sequence ID" value="NZ_JAUYVU010000003.1"/>
</dbReference>
<accession>A0ABT9F2G2</accession>
<comment type="caution">
    <text evidence="2">The sequence shown here is derived from an EMBL/GenBank/DDBJ whole genome shotgun (WGS) entry which is preliminary data.</text>
</comment>
<evidence type="ECO:0000313" key="2">
    <source>
        <dbReference type="EMBL" id="MDP2540907.1"/>
    </source>
</evidence>
<dbReference type="SUPFAM" id="SSF54427">
    <property type="entry name" value="NTF2-like"/>
    <property type="match status" value="1"/>
</dbReference>
<evidence type="ECO:0000313" key="3">
    <source>
        <dbReference type="Proteomes" id="UP001242342"/>
    </source>
</evidence>
<dbReference type="EMBL" id="JAUYVU010000003">
    <property type="protein sequence ID" value="MDP2540907.1"/>
    <property type="molecule type" value="Genomic_DNA"/>
</dbReference>
<keyword evidence="3" id="KW-1185">Reference proteome</keyword>
<gene>
    <name evidence="2" type="ORF">Q8W23_05390</name>
</gene>
<sequence length="168" mass="19456">MNDLFDFFFKGNFFMKIVTLLYTLLLSWVMNGQAQEIPNYKPIDIDLHKQIVKMDSIFFNAYNTCDMKTQSDILSDDIEFFHDKGGLSTSKNEIIAATKKNICGKVTRTLIKGSIEVYPINNYGAVEIGYHKFFNNREPNAKSIPSKFIAIWKKEKNQWLITKVISLH</sequence>
<proteinExistence type="predicted"/>
<dbReference type="Pfam" id="PF14534">
    <property type="entry name" value="DUF4440"/>
    <property type="match status" value="1"/>
</dbReference>
<dbReference type="InterPro" id="IPR027843">
    <property type="entry name" value="DUF4440"/>
</dbReference>
<reference evidence="2 3" key="1">
    <citation type="submission" date="2023-07" db="EMBL/GenBank/DDBJ databases">
        <title>Genome content predicts the carbon catabolic preferences of heterotrophic bacteria.</title>
        <authorList>
            <person name="Gralka M."/>
        </authorList>
    </citation>
    <scope>NUCLEOTIDE SEQUENCE [LARGE SCALE GENOMIC DNA]</scope>
    <source>
        <strain evidence="2 3">4G03</strain>
    </source>
</reference>
<organism evidence="2 3">
    <name type="scientific">Tenacibaculum discolor</name>
    <dbReference type="NCBI Taxonomy" id="361581"/>
    <lineage>
        <taxon>Bacteria</taxon>
        <taxon>Pseudomonadati</taxon>
        <taxon>Bacteroidota</taxon>
        <taxon>Flavobacteriia</taxon>
        <taxon>Flavobacteriales</taxon>
        <taxon>Flavobacteriaceae</taxon>
        <taxon>Tenacibaculum</taxon>
    </lineage>
</organism>
<name>A0ABT9F2G2_9FLAO</name>
<evidence type="ECO:0000259" key="1">
    <source>
        <dbReference type="Pfam" id="PF14534"/>
    </source>
</evidence>
<dbReference type="InterPro" id="IPR032710">
    <property type="entry name" value="NTF2-like_dom_sf"/>
</dbReference>